<feature type="signal peptide" evidence="1">
    <location>
        <begin position="1"/>
        <end position="25"/>
    </location>
</feature>
<organism evidence="2 3">
    <name type="scientific">Kwoniella europaea PYCC6329</name>
    <dbReference type="NCBI Taxonomy" id="1423913"/>
    <lineage>
        <taxon>Eukaryota</taxon>
        <taxon>Fungi</taxon>
        <taxon>Dikarya</taxon>
        <taxon>Basidiomycota</taxon>
        <taxon>Agaricomycotina</taxon>
        <taxon>Tremellomycetes</taxon>
        <taxon>Tremellales</taxon>
        <taxon>Cryptococcaceae</taxon>
        <taxon>Kwoniella</taxon>
    </lineage>
</organism>
<dbReference type="RefSeq" id="XP_066087327.1">
    <property type="nucleotide sequence ID" value="XM_066231230.1"/>
</dbReference>
<dbReference type="KEGG" id="ker:91106284"/>
<accession>A0AAX4KUU1</accession>
<evidence type="ECO:0000313" key="2">
    <source>
        <dbReference type="EMBL" id="WWD09360.1"/>
    </source>
</evidence>
<sequence>MFSTTIIRALLPLFLISSLFVITQAQWTDGNPYDPEKLTCSTGQWFDTVVADRSPSEPGMLITSYTDVGDCQRGCFESDYTYSYWQNSTQKCFCHQNREVYPSQVGNTTMITDGCWTGSLARLDYLRSDFNSAFCTNLTTISASQPYIHEYTGTIKGCIDRCGYPNSTSTPRAISVRPIFATDPNWQTYVYDCECYDTSWIGTVENAIPCGFGVRHMFTRWYSSGGQA</sequence>
<keyword evidence="3" id="KW-1185">Reference proteome</keyword>
<reference evidence="2 3" key="1">
    <citation type="submission" date="2024-01" db="EMBL/GenBank/DDBJ databases">
        <title>Comparative genomics of Cryptococcus and Kwoniella reveals pathogenesis evolution and contrasting modes of karyotype evolution via chromosome fusion or intercentromeric recombination.</title>
        <authorList>
            <person name="Coelho M.A."/>
            <person name="David-Palma M."/>
            <person name="Shea T."/>
            <person name="Bowers K."/>
            <person name="McGinley-Smith S."/>
            <person name="Mohammad A.W."/>
            <person name="Gnirke A."/>
            <person name="Yurkov A.M."/>
            <person name="Nowrousian M."/>
            <person name="Sun S."/>
            <person name="Cuomo C.A."/>
            <person name="Heitman J."/>
        </authorList>
    </citation>
    <scope>NUCLEOTIDE SEQUENCE [LARGE SCALE GENOMIC DNA]</scope>
    <source>
        <strain evidence="2 3">PYCC6329</strain>
    </source>
</reference>
<evidence type="ECO:0008006" key="4">
    <source>
        <dbReference type="Google" id="ProtNLM"/>
    </source>
</evidence>
<evidence type="ECO:0000256" key="1">
    <source>
        <dbReference type="SAM" id="SignalP"/>
    </source>
</evidence>
<gene>
    <name evidence="2" type="ORF">V865_007483</name>
</gene>
<evidence type="ECO:0000313" key="3">
    <source>
        <dbReference type="Proteomes" id="UP001358614"/>
    </source>
</evidence>
<feature type="chain" id="PRO_5043343421" description="WSC domain-containing protein" evidence="1">
    <location>
        <begin position="26"/>
        <end position="228"/>
    </location>
</feature>
<dbReference type="Proteomes" id="UP001358614">
    <property type="component" value="Chromosome 2"/>
</dbReference>
<name>A0AAX4KUU1_9TREE</name>
<dbReference type="GeneID" id="91106284"/>
<proteinExistence type="predicted"/>
<protein>
    <recommendedName>
        <fullName evidence="4">WSC domain-containing protein</fullName>
    </recommendedName>
</protein>
<dbReference type="AlphaFoldDB" id="A0AAX4KUU1"/>
<dbReference type="EMBL" id="CP144090">
    <property type="protein sequence ID" value="WWD09360.1"/>
    <property type="molecule type" value="Genomic_DNA"/>
</dbReference>
<keyword evidence="1" id="KW-0732">Signal</keyword>